<name>A0A318MWF8_9PROT</name>
<dbReference type="Pfam" id="PF01077">
    <property type="entry name" value="NIR_SIR"/>
    <property type="match status" value="2"/>
</dbReference>
<dbReference type="OrthoDB" id="9803707at2"/>
<keyword evidence="3" id="KW-0479">Metal-binding</keyword>
<dbReference type="GO" id="GO:0016491">
    <property type="term" value="F:oxidoreductase activity"/>
    <property type="evidence" value="ECO:0007669"/>
    <property type="project" value="UniProtKB-KW"/>
</dbReference>
<dbReference type="Pfam" id="PF03460">
    <property type="entry name" value="NIR_SIR_ferr"/>
    <property type="match status" value="2"/>
</dbReference>
<keyword evidence="2" id="KW-0349">Heme</keyword>
<evidence type="ECO:0000259" key="7">
    <source>
        <dbReference type="Pfam" id="PF01077"/>
    </source>
</evidence>
<comment type="caution">
    <text evidence="9">The sequence shown here is derived from an EMBL/GenBank/DDBJ whole genome shotgun (WGS) entry which is preliminary data.</text>
</comment>
<evidence type="ECO:0000256" key="3">
    <source>
        <dbReference type="ARBA" id="ARBA00022723"/>
    </source>
</evidence>
<dbReference type="InterPro" id="IPR036136">
    <property type="entry name" value="Nit/Sulf_reduc_fer-like_dom_sf"/>
</dbReference>
<proteinExistence type="predicted"/>
<feature type="domain" description="Nitrite/Sulfite reductase ferredoxin-like" evidence="8">
    <location>
        <begin position="57"/>
        <end position="115"/>
    </location>
</feature>
<keyword evidence="1" id="KW-0004">4Fe-4S</keyword>
<dbReference type="GO" id="GO:0020037">
    <property type="term" value="F:heme binding"/>
    <property type="evidence" value="ECO:0007669"/>
    <property type="project" value="InterPro"/>
</dbReference>
<dbReference type="SUPFAM" id="SSF56014">
    <property type="entry name" value="Nitrite and sulphite reductase 4Fe-4S domain-like"/>
    <property type="match status" value="2"/>
</dbReference>
<feature type="domain" description="Nitrite/sulphite reductase 4Fe-4S" evidence="7">
    <location>
        <begin position="124"/>
        <end position="276"/>
    </location>
</feature>
<evidence type="ECO:0000256" key="5">
    <source>
        <dbReference type="ARBA" id="ARBA00023004"/>
    </source>
</evidence>
<dbReference type="InterPro" id="IPR005117">
    <property type="entry name" value="NiRdtase/SiRdtase_haem-b_fer"/>
</dbReference>
<keyword evidence="5" id="KW-0408">Iron</keyword>
<dbReference type="InterPro" id="IPR051329">
    <property type="entry name" value="NIR_SIR_4Fe-4S"/>
</dbReference>
<dbReference type="AlphaFoldDB" id="A0A318MWF8"/>
<dbReference type="Proteomes" id="UP000247565">
    <property type="component" value="Unassembled WGS sequence"/>
</dbReference>
<evidence type="ECO:0000256" key="4">
    <source>
        <dbReference type="ARBA" id="ARBA00023002"/>
    </source>
</evidence>
<dbReference type="Gene3D" id="3.90.480.10">
    <property type="entry name" value="Sulfite Reductase Hemoprotein,Domain 2"/>
    <property type="match status" value="1"/>
</dbReference>
<evidence type="ECO:0000256" key="6">
    <source>
        <dbReference type="ARBA" id="ARBA00023014"/>
    </source>
</evidence>
<protein>
    <submittedName>
        <fullName evidence="9">Sulfite reductase</fullName>
    </submittedName>
</protein>
<keyword evidence="6" id="KW-0411">Iron-sulfur</keyword>
<evidence type="ECO:0000256" key="1">
    <source>
        <dbReference type="ARBA" id="ARBA00022485"/>
    </source>
</evidence>
<dbReference type="GO" id="GO:0046872">
    <property type="term" value="F:metal ion binding"/>
    <property type="evidence" value="ECO:0007669"/>
    <property type="project" value="UniProtKB-KW"/>
</dbReference>
<dbReference type="InterPro" id="IPR006067">
    <property type="entry name" value="NO2/SO3_Rdtase_4Fe4S_dom"/>
</dbReference>
<dbReference type="GO" id="GO:0051539">
    <property type="term" value="F:4 iron, 4 sulfur cluster binding"/>
    <property type="evidence" value="ECO:0007669"/>
    <property type="project" value="UniProtKB-KW"/>
</dbReference>
<evidence type="ECO:0000313" key="10">
    <source>
        <dbReference type="Proteomes" id="UP000247565"/>
    </source>
</evidence>
<accession>A0A318MWF8</accession>
<dbReference type="Gene3D" id="3.30.413.10">
    <property type="entry name" value="Sulfite Reductase Hemoprotein, domain 1"/>
    <property type="match status" value="2"/>
</dbReference>
<organism evidence="9 10">
    <name type="scientific">Commensalibacter melissae</name>
    <dbReference type="NCBI Taxonomy" id="2070537"/>
    <lineage>
        <taxon>Bacteria</taxon>
        <taxon>Pseudomonadati</taxon>
        <taxon>Pseudomonadota</taxon>
        <taxon>Alphaproteobacteria</taxon>
        <taxon>Acetobacterales</taxon>
        <taxon>Acetobacteraceae</taxon>
    </lineage>
</organism>
<dbReference type="PANTHER" id="PTHR32439">
    <property type="entry name" value="FERREDOXIN--NITRITE REDUCTASE, CHLOROPLASTIC"/>
    <property type="match status" value="1"/>
</dbReference>
<sequence length="557" mass="64062">MKVIGRYNYDEIDFDFLKERINQFRSQIERRLNGELSEDEFKPLRLMNGVYLQLHSYMLRVAIPYGILSSRMLRGLAYIARYYDRGYGHFTTRQNIQFHWTKLEEVPDILTYLASVEIHTIQTSGNCIRNITSDEFAGVAQDEILDPRIYAEIMRQWSTLHPEFSFLPRKFKIAISGSSNDRIAACFYDIGILTRRNEQNKPVFEIWVGGGLGRIPVKGKIIRDDLPPEHLLAYLEAIIRVYNLHGSRNNLYKSRIKILVENLGIDAYRKQVNKEFDTMDLEQYRLSDDIINSIHKRFGHPNLADIPNASETMKKHQQNNPEFDRWVKHNSHPHFHKDYIATVISLKNIGETPGDMTADQMNALANLAEEYSFGEIRVTHLQNLVLGHVRKDQLFFLWQALQKYRLAMPNQGLITDIVCCPGLDYCSLANARSISVAKEIMSLFQDIRLQEKIGPIHIGVDGCINSCAHHHIMNIGVLGVNKKGEEFYQIKLGGSSYKGRAAIGAILGAALTAEEAVDAVRRLIDFYLEQRHENEYFIDTYNRLGISPFKEIVYATA</sequence>
<gene>
    <name evidence="9" type="ORF">DK869_06720</name>
</gene>
<dbReference type="EMBL" id="QGLT01000003">
    <property type="protein sequence ID" value="PXZ00406.1"/>
    <property type="molecule type" value="Genomic_DNA"/>
</dbReference>
<feature type="domain" description="Nitrite/Sulfite reductase ferredoxin-like" evidence="8">
    <location>
        <begin position="354"/>
        <end position="403"/>
    </location>
</feature>
<keyword evidence="10" id="KW-1185">Reference proteome</keyword>
<dbReference type="SUPFAM" id="SSF55124">
    <property type="entry name" value="Nitrite/Sulfite reductase N-terminal domain-like"/>
    <property type="match status" value="2"/>
</dbReference>
<evidence type="ECO:0000313" key="9">
    <source>
        <dbReference type="EMBL" id="PXZ00406.1"/>
    </source>
</evidence>
<dbReference type="PANTHER" id="PTHR32439:SF9">
    <property type="entry name" value="BLR3264 PROTEIN"/>
    <property type="match status" value="1"/>
</dbReference>
<feature type="domain" description="Nitrite/sulphite reductase 4Fe-4S" evidence="7">
    <location>
        <begin position="415"/>
        <end position="553"/>
    </location>
</feature>
<reference evidence="9 10" key="1">
    <citation type="submission" date="2018-05" db="EMBL/GenBank/DDBJ databases">
        <title>Reference genomes for bee gut microbiota database.</title>
        <authorList>
            <person name="Ellegaard K.M."/>
        </authorList>
    </citation>
    <scope>NUCLEOTIDE SEQUENCE [LARGE SCALE GENOMIC DNA]</scope>
    <source>
        <strain evidence="9 10">ESL0284</strain>
    </source>
</reference>
<dbReference type="InterPro" id="IPR045854">
    <property type="entry name" value="NO2/SO3_Rdtase_4Fe4S_sf"/>
</dbReference>
<evidence type="ECO:0000256" key="2">
    <source>
        <dbReference type="ARBA" id="ARBA00022617"/>
    </source>
</evidence>
<keyword evidence="4" id="KW-0560">Oxidoreductase</keyword>
<evidence type="ECO:0000259" key="8">
    <source>
        <dbReference type="Pfam" id="PF03460"/>
    </source>
</evidence>